<sequence>MDSKKMFHSGISFQDFVNMDEDSYKEKTLEVFNSIDFSDEFVERIKSIDKNIKILICAEIWCPDCMINVPVVEKMKKMNKKIEISIVNREGNEEFFKKFSKDEKVKIPTFIFYDEEFNLLGTFIERPRIVKEVYRTGNQTNIIVTMRKYRKGEYIEETLKDILDVLKY</sequence>
<reference evidence="1" key="1">
    <citation type="submission" date="2022-01" db="EMBL/GenBank/DDBJ databases">
        <title>Collection of gut derived symbiotic bacterial strains cultured from healthy donors.</title>
        <authorList>
            <person name="Lin H."/>
            <person name="Kohout C."/>
            <person name="Waligurski E."/>
            <person name="Pamer E.G."/>
        </authorList>
    </citation>
    <scope>NUCLEOTIDE SEQUENCE</scope>
    <source>
        <strain evidence="1">MSK.14.39</strain>
    </source>
</reference>
<accession>A0A9Q4ADK2</accession>
<organism evidence="1 2">
    <name type="scientific">Anaerosalibacter bizertensis</name>
    <dbReference type="NCBI Taxonomy" id="932217"/>
    <lineage>
        <taxon>Bacteria</taxon>
        <taxon>Bacillati</taxon>
        <taxon>Bacillota</taxon>
        <taxon>Tissierellia</taxon>
        <taxon>Tissierellales</taxon>
        <taxon>Sporanaerobacteraceae</taxon>
        <taxon>Anaerosalibacter</taxon>
    </lineage>
</organism>
<dbReference type="EMBL" id="JAKNID010000044">
    <property type="protein sequence ID" value="MCG4565681.1"/>
    <property type="molecule type" value="Genomic_DNA"/>
</dbReference>
<dbReference type="CDD" id="cd02947">
    <property type="entry name" value="TRX_family"/>
    <property type="match status" value="1"/>
</dbReference>
<dbReference type="AlphaFoldDB" id="A0A9Q4ADK2"/>
<evidence type="ECO:0000313" key="1">
    <source>
        <dbReference type="EMBL" id="MCG4565681.1"/>
    </source>
</evidence>
<dbReference type="Pfam" id="PF14595">
    <property type="entry name" value="Thioredoxin_9"/>
    <property type="match status" value="1"/>
</dbReference>
<proteinExistence type="predicted"/>
<dbReference type="Proteomes" id="UP001108123">
    <property type="component" value="Unassembled WGS sequence"/>
</dbReference>
<evidence type="ECO:0000313" key="2">
    <source>
        <dbReference type="Proteomes" id="UP001108123"/>
    </source>
</evidence>
<dbReference type="RefSeq" id="WP_216384324.1">
    <property type="nucleotide sequence ID" value="NZ_JAHLOA010000006.1"/>
</dbReference>
<protein>
    <submittedName>
        <fullName evidence="1">Thioredoxin family protein</fullName>
    </submittedName>
</protein>
<keyword evidence="2" id="KW-1185">Reference proteome</keyword>
<name>A0A9Q4ADK2_9FIRM</name>
<gene>
    <name evidence="1" type="ORF">L0P62_09490</name>
</gene>
<comment type="caution">
    <text evidence="1">The sequence shown here is derived from an EMBL/GenBank/DDBJ whole genome shotgun (WGS) entry which is preliminary data.</text>
</comment>